<dbReference type="PANTHER" id="PTHR34200">
    <property type="entry name" value="DENTIN SIALOPHOSPHOPROTEIN-LIKE ISOFORM X1"/>
    <property type="match status" value="1"/>
</dbReference>
<sequence>MKIKYTLLVILLVASVISYRVAADSEEEVAGLKNRQVLVDGSDDRVKVTADLTKNNAVKLDNNDPKEQINLKVKEKEEKRGNGGDERDVREEKNEGSSSKSKKESTEGRLPPVREECDSSSNHCTDDDKTLVACLRVPGNDSPSLSLLIQNRGKSSQSITISAPDSVHLEKKQIELQENKDAEVKVSLGDVENGHFIVLTAGHGKCTLDLKDEFASRKADNHNSSSSNLSISKPTLSRGVVFLGGLGIVGVLIFMCSKSGRNYFTRKDRKYQRLDMELPVFHGTNSNDSWDNSWGDTWDDEEAPVTSLPLTPTRRFKEGWKD</sequence>
<gene>
    <name evidence="5" type="ORF">AAHA92_12879</name>
</gene>
<dbReference type="Pfam" id="PF24053">
    <property type="entry name" value="DUF7356"/>
    <property type="match status" value="1"/>
</dbReference>
<protein>
    <recommendedName>
        <fullName evidence="4">DUF7356 domain-containing protein</fullName>
    </recommendedName>
</protein>
<keyword evidence="2" id="KW-0472">Membrane</keyword>
<evidence type="ECO:0000313" key="6">
    <source>
        <dbReference type="Proteomes" id="UP001567538"/>
    </source>
</evidence>
<evidence type="ECO:0000256" key="3">
    <source>
        <dbReference type="SAM" id="SignalP"/>
    </source>
</evidence>
<dbReference type="AlphaFoldDB" id="A0ABD1H6I3"/>
<dbReference type="InterPro" id="IPR055780">
    <property type="entry name" value="DUF7356"/>
</dbReference>
<feature type="chain" id="PRO_5044792110" description="DUF7356 domain-containing protein" evidence="3">
    <location>
        <begin position="24"/>
        <end position="322"/>
    </location>
</feature>
<proteinExistence type="predicted"/>
<feature type="transmembrane region" description="Helical" evidence="2">
    <location>
        <begin position="236"/>
        <end position="257"/>
    </location>
</feature>
<comment type="caution">
    <text evidence="5">The sequence shown here is derived from an EMBL/GenBank/DDBJ whole genome shotgun (WGS) entry which is preliminary data.</text>
</comment>
<accession>A0ABD1H6I3</accession>
<feature type="domain" description="DUF7356" evidence="4">
    <location>
        <begin position="113"/>
        <end position="212"/>
    </location>
</feature>
<dbReference type="PANTHER" id="PTHR34200:SF8">
    <property type="entry name" value="TRANSMEMBRANE PROTEIN"/>
    <property type="match status" value="1"/>
</dbReference>
<evidence type="ECO:0000313" key="5">
    <source>
        <dbReference type="EMBL" id="KAL1552031.1"/>
    </source>
</evidence>
<keyword evidence="2" id="KW-1133">Transmembrane helix</keyword>
<keyword evidence="2" id="KW-0812">Transmembrane</keyword>
<feature type="region of interest" description="Disordered" evidence="1">
    <location>
        <begin position="58"/>
        <end position="125"/>
    </location>
</feature>
<keyword evidence="3" id="KW-0732">Signal</keyword>
<reference evidence="5 6" key="1">
    <citation type="submission" date="2024-06" db="EMBL/GenBank/DDBJ databases">
        <title>A chromosome level genome sequence of Diviner's sage (Salvia divinorum).</title>
        <authorList>
            <person name="Ford S.A."/>
            <person name="Ro D.-K."/>
            <person name="Ness R.W."/>
            <person name="Phillips M.A."/>
        </authorList>
    </citation>
    <scope>NUCLEOTIDE SEQUENCE [LARGE SCALE GENOMIC DNA]</scope>
    <source>
        <strain evidence="5">SAF-2024a</strain>
        <tissue evidence="5">Leaf</tissue>
    </source>
</reference>
<dbReference type="EMBL" id="JBEAFC010000006">
    <property type="protein sequence ID" value="KAL1552031.1"/>
    <property type="molecule type" value="Genomic_DNA"/>
</dbReference>
<evidence type="ECO:0000256" key="2">
    <source>
        <dbReference type="SAM" id="Phobius"/>
    </source>
</evidence>
<dbReference type="Proteomes" id="UP001567538">
    <property type="component" value="Unassembled WGS sequence"/>
</dbReference>
<feature type="signal peptide" evidence="3">
    <location>
        <begin position="1"/>
        <end position="23"/>
    </location>
</feature>
<evidence type="ECO:0000259" key="4">
    <source>
        <dbReference type="Pfam" id="PF24053"/>
    </source>
</evidence>
<name>A0ABD1H6I3_SALDI</name>
<organism evidence="5 6">
    <name type="scientific">Salvia divinorum</name>
    <name type="common">Maria pastora</name>
    <name type="synonym">Diviner's sage</name>
    <dbReference type="NCBI Taxonomy" id="28513"/>
    <lineage>
        <taxon>Eukaryota</taxon>
        <taxon>Viridiplantae</taxon>
        <taxon>Streptophyta</taxon>
        <taxon>Embryophyta</taxon>
        <taxon>Tracheophyta</taxon>
        <taxon>Spermatophyta</taxon>
        <taxon>Magnoliopsida</taxon>
        <taxon>eudicotyledons</taxon>
        <taxon>Gunneridae</taxon>
        <taxon>Pentapetalae</taxon>
        <taxon>asterids</taxon>
        <taxon>lamiids</taxon>
        <taxon>Lamiales</taxon>
        <taxon>Lamiaceae</taxon>
        <taxon>Nepetoideae</taxon>
        <taxon>Mentheae</taxon>
        <taxon>Salviinae</taxon>
        <taxon>Salvia</taxon>
        <taxon>Salvia subgen. Calosphace</taxon>
    </lineage>
</organism>
<feature type="compositionally biased region" description="Basic and acidic residues" evidence="1">
    <location>
        <begin position="61"/>
        <end position="117"/>
    </location>
</feature>
<keyword evidence="6" id="KW-1185">Reference proteome</keyword>
<evidence type="ECO:0000256" key="1">
    <source>
        <dbReference type="SAM" id="MobiDB-lite"/>
    </source>
</evidence>